<organism evidence="1">
    <name type="scientific">Ectopseudomonas oleovorans</name>
    <name type="common">Pseudomonas oleovorans</name>
    <dbReference type="NCBI Taxonomy" id="301"/>
    <lineage>
        <taxon>Bacteria</taxon>
        <taxon>Pseudomonadati</taxon>
        <taxon>Pseudomonadota</taxon>
        <taxon>Gammaproteobacteria</taxon>
        <taxon>Pseudomonadales</taxon>
        <taxon>Pseudomonadaceae</taxon>
        <taxon>Ectopseudomonas</taxon>
    </lineage>
</organism>
<sequence>MNKGILGLLALLALPVAAEEQEVYLLATVQLGGSNLAQSIFLHEPQITTLEDCQEAVRVGQRDRDWQRYHHIFMRDRFQGFTGHLDYRCVFSAQRFSGWNDRARYNQPYLISIDEQANLQVERMSSQAQCATRLKGLSQAQRAISRCSVGNQNLL</sequence>
<dbReference type="AlphaFoldDB" id="A0A653B026"/>
<accession>A0A653B026</accession>
<protein>
    <submittedName>
        <fullName evidence="1">Uncharacterized protein</fullName>
    </submittedName>
</protein>
<gene>
    <name evidence="1" type="ORF">POT9AD_0992</name>
</gene>
<reference evidence="1" key="1">
    <citation type="submission" date="2018-11" db="EMBL/GenBank/DDBJ databases">
        <authorList>
            <consortium name="Genoscope - CEA"/>
            <person name="William W."/>
        </authorList>
    </citation>
    <scope>NUCLEOTIDE SEQUENCE [LARGE SCALE GENOMIC DNA]</scope>
    <source>
        <strain evidence="1">T9AD</strain>
    </source>
</reference>
<proteinExistence type="predicted"/>
<evidence type="ECO:0000313" key="1">
    <source>
        <dbReference type="EMBL" id="VDN61983.1"/>
    </source>
</evidence>
<dbReference type="EMBL" id="LR130779">
    <property type="protein sequence ID" value="VDN61983.1"/>
    <property type="molecule type" value="Genomic_DNA"/>
</dbReference>
<dbReference type="OrthoDB" id="6998416at2"/>
<name>A0A653B026_ECTOL</name>